<evidence type="ECO:0000259" key="4">
    <source>
        <dbReference type="Pfam" id="PF08501"/>
    </source>
</evidence>
<dbReference type="CDD" id="cd01065">
    <property type="entry name" value="NAD_bind_Shikimate_DH"/>
    <property type="match status" value="1"/>
</dbReference>
<accession>A0ABW0F378</accession>
<dbReference type="InterPro" id="IPR046346">
    <property type="entry name" value="Aminoacid_DH-like_N_sf"/>
</dbReference>
<evidence type="ECO:0000313" key="6">
    <source>
        <dbReference type="Proteomes" id="UP001595976"/>
    </source>
</evidence>
<dbReference type="SUPFAM" id="SSF51735">
    <property type="entry name" value="NAD(P)-binding Rossmann-fold domains"/>
    <property type="match status" value="1"/>
</dbReference>
<dbReference type="PANTHER" id="PTHR21089:SF1">
    <property type="entry name" value="BIFUNCTIONAL 3-DEHYDROQUINATE DEHYDRATASE_SHIKIMATE DEHYDROGENASE, CHLOROPLASTIC"/>
    <property type="match status" value="1"/>
</dbReference>
<keyword evidence="3" id="KW-0057">Aromatic amino acid biosynthesis</keyword>
<dbReference type="InterPro" id="IPR022893">
    <property type="entry name" value="Shikimate_DH_fam"/>
</dbReference>
<feature type="domain" description="Shikimate dehydrogenase substrate binding N-terminal" evidence="4">
    <location>
        <begin position="5"/>
        <end position="92"/>
    </location>
</feature>
<comment type="caution">
    <text evidence="5">The sequence shown here is derived from an EMBL/GenBank/DDBJ whole genome shotgun (WGS) entry which is preliminary data.</text>
</comment>
<evidence type="ECO:0000256" key="3">
    <source>
        <dbReference type="ARBA" id="ARBA00023141"/>
    </source>
</evidence>
<organism evidence="5 6">
    <name type="scientific">Bosea minatitlanensis</name>
    <dbReference type="NCBI Taxonomy" id="128782"/>
    <lineage>
        <taxon>Bacteria</taxon>
        <taxon>Pseudomonadati</taxon>
        <taxon>Pseudomonadota</taxon>
        <taxon>Alphaproteobacteria</taxon>
        <taxon>Hyphomicrobiales</taxon>
        <taxon>Boseaceae</taxon>
        <taxon>Bosea</taxon>
    </lineage>
</organism>
<evidence type="ECO:0000313" key="5">
    <source>
        <dbReference type="EMBL" id="MFC5292990.1"/>
    </source>
</evidence>
<dbReference type="NCBIfam" id="NF009201">
    <property type="entry name" value="PRK12549.1"/>
    <property type="match status" value="1"/>
</dbReference>
<name>A0ABW0F378_9HYPH</name>
<reference evidence="6" key="1">
    <citation type="journal article" date="2019" name="Int. J. Syst. Evol. Microbiol.">
        <title>The Global Catalogue of Microorganisms (GCM) 10K type strain sequencing project: providing services to taxonomists for standard genome sequencing and annotation.</title>
        <authorList>
            <consortium name="The Broad Institute Genomics Platform"/>
            <consortium name="The Broad Institute Genome Sequencing Center for Infectious Disease"/>
            <person name="Wu L."/>
            <person name="Ma J."/>
        </authorList>
    </citation>
    <scope>NUCLEOTIDE SEQUENCE [LARGE SCALE GENOMIC DNA]</scope>
    <source>
        <strain evidence="6">CGMCC 1.15643</strain>
    </source>
</reference>
<dbReference type="SUPFAM" id="SSF53223">
    <property type="entry name" value="Aminoacid dehydrogenase-like, N-terminal domain"/>
    <property type="match status" value="1"/>
</dbReference>
<evidence type="ECO:0000256" key="1">
    <source>
        <dbReference type="ARBA" id="ARBA00004871"/>
    </source>
</evidence>
<dbReference type="Gene3D" id="3.40.50.720">
    <property type="entry name" value="NAD(P)-binding Rossmann-like Domain"/>
    <property type="match status" value="1"/>
</dbReference>
<proteinExistence type="predicted"/>
<dbReference type="Proteomes" id="UP001595976">
    <property type="component" value="Unassembled WGS sequence"/>
</dbReference>
<sequence length="279" mass="30247">MLIGLIGADIQQSLAPEIHMREGEQQGLRYFYRLIDIARLGLDETALPELLLGAERCGFDGLGITHPCKQLVISHLTELSEAAQALGSANTVLFRDGKRIGHNTDWVGFAEMFRRDMGGQPRANVVQLGAGGAGVAVAFAALTVGVQNLTIFDVDAGKADRVVDTLTRHFGEGRIRRGDDLEAAVASAEGLVNATPVGMDAHPGMPLPERFLRSDLWVIDIIYFPRETELLRKARALGAKALNGGTMTVLQAAGQFRLFANVEPDIERMLSDFEQIAAR</sequence>
<dbReference type="InterPro" id="IPR013708">
    <property type="entry name" value="Shikimate_DH-bd_N"/>
</dbReference>
<dbReference type="EMBL" id="JBHSLI010000003">
    <property type="protein sequence ID" value="MFC5292990.1"/>
    <property type="molecule type" value="Genomic_DNA"/>
</dbReference>
<dbReference type="InterPro" id="IPR036291">
    <property type="entry name" value="NAD(P)-bd_dom_sf"/>
</dbReference>
<keyword evidence="2" id="KW-0560">Oxidoreductase</keyword>
<dbReference type="PANTHER" id="PTHR21089">
    <property type="entry name" value="SHIKIMATE DEHYDROGENASE"/>
    <property type="match status" value="1"/>
</dbReference>
<keyword evidence="6" id="KW-1185">Reference proteome</keyword>
<evidence type="ECO:0000256" key="2">
    <source>
        <dbReference type="ARBA" id="ARBA00023002"/>
    </source>
</evidence>
<dbReference type="Gene3D" id="3.40.50.10860">
    <property type="entry name" value="Leucine Dehydrogenase, chain A, domain 1"/>
    <property type="match status" value="1"/>
</dbReference>
<dbReference type="Pfam" id="PF08501">
    <property type="entry name" value="Shikimate_dh_N"/>
    <property type="match status" value="1"/>
</dbReference>
<keyword evidence="3" id="KW-0028">Amino-acid biosynthesis</keyword>
<comment type="pathway">
    <text evidence="1">Metabolic intermediate biosynthesis; chorismate biosynthesis; chorismate from D-erythrose 4-phosphate and phosphoenolpyruvate: step 4/7.</text>
</comment>
<protein>
    <submittedName>
        <fullName evidence="5">Shikimate dehydrogenase</fullName>
    </submittedName>
</protein>
<gene>
    <name evidence="5" type="ORF">ACFPK2_08295</name>
</gene>